<evidence type="ECO:0000256" key="6">
    <source>
        <dbReference type="ARBA" id="ARBA00022692"/>
    </source>
</evidence>
<feature type="transmembrane region" description="Helical" evidence="9">
    <location>
        <begin position="72"/>
        <end position="93"/>
    </location>
</feature>
<sequence length="398" mass="42916">MTFSDFRSALPFLALQLSGTLCSSMIVPFMGYFIVEDLENAPLILSVYSVLVVALTLFLNKRFAKAMDAGNPVFPLIGIAASGYLMAACALSLSPTLWVTLTFGVIGFSFGSSAVSTMFTLSRSYAEARKIPTEQFNAFMRATTSTGWMMGPALSFVIADSLGAPFVFRVCAALVVIWLTLWWHIVPRNMTSLTKSDKATRASAPHAPLSDHALYLAALVCFCLSTAHSLTFSALPLFYVQEVNLPTFAPGLHFSIKTFVEIFAILSTPYFIQRFGVRLTLGGTLILAIVAIEFLAQINSLKMMMLGAAIEGLYYGFYASLSITFVQSFANGRFARATAIYWNTLMVSGLIAGPLVGAIGQYHSFQAVIQLAALGAVLALGILVLTRALTAPLASDQT</sequence>
<feature type="transmembrane region" description="Helical" evidence="9">
    <location>
        <begin position="304"/>
        <end position="326"/>
    </location>
</feature>
<feature type="transmembrane region" description="Helical" evidence="9">
    <location>
        <begin position="213"/>
        <end position="239"/>
    </location>
</feature>
<organism evidence="11 12">
    <name type="scientific">Epibacterium ulvae</name>
    <dbReference type="NCBI Taxonomy" id="1156985"/>
    <lineage>
        <taxon>Bacteria</taxon>
        <taxon>Pseudomonadati</taxon>
        <taxon>Pseudomonadota</taxon>
        <taxon>Alphaproteobacteria</taxon>
        <taxon>Rhodobacterales</taxon>
        <taxon>Roseobacteraceae</taxon>
        <taxon>Epibacterium</taxon>
    </lineage>
</organism>
<dbReference type="Gene3D" id="1.20.1250.20">
    <property type="entry name" value="MFS general substrate transporter like domains"/>
    <property type="match status" value="2"/>
</dbReference>
<evidence type="ECO:0000256" key="7">
    <source>
        <dbReference type="ARBA" id="ARBA00022989"/>
    </source>
</evidence>
<evidence type="ECO:0000256" key="5">
    <source>
        <dbReference type="ARBA" id="ARBA00022597"/>
    </source>
</evidence>
<evidence type="ECO:0000259" key="10">
    <source>
        <dbReference type="PROSITE" id="PS50850"/>
    </source>
</evidence>
<dbReference type="SUPFAM" id="SSF103473">
    <property type="entry name" value="MFS general substrate transporter"/>
    <property type="match status" value="1"/>
</dbReference>
<dbReference type="PROSITE" id="PS50850">
    <property type="entry name" value="MFS"/>
    <property type="match status" value="1"/>
</dbReference>
<feature type="transmembrane region" description="Helical" evidence="9">
    <location>
        <begin position="365"/>
        <end position="385"/>
    </location>
</feature>
<feature type="transmembrane region" description="Helical" evidence="9">
    <location>
        <begin position="12"/>
        <end position="35"/>
    </location>
</feature>
<name>A0A1G5Q2Q4_9RHOB</name>
<feature type="transmembrane region" description="Helical" evidence="9">
    <location>
        <begin position="338"/>
        <end position="359"/>
    </location>
</feature>
<dbReference type="OrthoDB" id="7337792at2"/>
<keyword evidence="4" id="KW-1003">Cell membrane</keyword>
<evidence type="ECO:0000256" key="4">
    <source>
        <dbReference type="ARBA" id="ARBA00022475"/>
    </source>
</evidence>
<comment type="subcellular location">
    <subcellularLocation>
        <location evidence="1">Cell membrane</location>
        <topology evidence="1">Multi-pass membrane protein</topology>
    </subcellularLocation>
</comment>
<evidence type="ECO:0000256" key="8">
    <source>
        <dbReference type="ARBA" id="ARBA00023136"/>
    </source>
</evidence>
<dbReference type="GO" id="GO:0022857">
    <property type="term" value="F:transmembrane transporter activity"/>
    <property type="evidence" value="ECO:0007669"/>
    <property type="project" value="InterPro"/>
</dbReference>
<keyword evidence="8 9" id="KW-0472">Membrane</keyword>
<comment type="similarity">
    <text evidence="2">Belongs to the major facilitator superfamily. Set transporter family.</text>
</comment>
<evidence type="ECO:0000313" key="12">
    <source>
        <dbReference type="Proteomes" id="UP000198767"/>
    </source>
</evidence>
<dbReference type="RefSeq" id="WP_090216963.1">
    <property type="nucleotide sequence ID" value="NZ_FMWG01000002.1"/>
</dbReference>
<dbReference type="PANTHER" id="PTHR23535">
    <property type="entry name" value="SUGAR EFFLUX TRANSPORTER A-RELATED"/>
    <property type="match status" value="1"/>
</dbReference>
<dbReference type="EMBL" id="FMWG01000002">
    <property type="protein sequence ID" value="SCZ55908.1"/>
    <property type="molecule type" value="Genomic_DNA"/>
</dbReference>
<feature type="transmembrane region" description="Helical" evidence="9">
    <location>
        <begin position="99"/>
        <end position="121"/>
    </location>
</feature>
<feature type="domain" description="Major facilitator superfamily (MFS) profile" evidence="10">
    <location>
        <begin position="213"/>
        <end position="398"/>
    </location>
</feature>
<dbReference type="STRING" id="1156985.SAMN04488118_102496"/>
<dbReference type="Proteomes" id="UP000198767">
    <property type="component" value="Unassembled WGS sequence"/>
</dbReference>
<dbReference type="InterPro" id="IPR020846">
    <property type="entry name" value="MFS_dom"/>
</dbReference>
<keyword evidence="3" id="KW-0813">Transport</keyword>
<evidence type="ECO:0000256" key="3">
    <source>
        <dbReference type="ARBA" id="ARBA00022448"/>
    </source>
</evidence>
<evidence type="ECO:0000256" key="9">
    <source>
        <dbReference type="SAM" id="Phobius"/>
    </source>
</evidence>
<evidence type="ECO:0000256" key="1">
    <source>
        <dbReference type="ARBA" id="ARBA00004651"/>
    </source>
</evidence>
<dbReference type="PANTHER" id="PTHR23535:SF2">
    <property type="entry name" value="SUGAR EFFLUX TRANSPORTER A-RELATED"/>
    <property type="match status" value="1"/>
</dbReference>
<feature type="transmembrane region" description="Helical" evidence="9">
    <location>
        <begin position="279"/>
        <end position="298"/>
    </location>
</feature>
<feature type="transmembrane region" description="Helical" evidence="9">
    <location>
        <begin position="142"/>
        <end position="160"/>
    </location>
</feature>
<gene>
    <name evidence="11" type="ORF">SAMN04488118_102496</name>
</gene>
<dbReference type="Pfam" id="PF07690">
    <property type="entry name" value="MFS_1"/>
    <property type="match status" value="1"/>
</dbReference>
<dbReference type="InterPro" id="IPR011701">
    <property type="entry name" value="MFS"/>
</dbReference>
<feature type="transmembrane region" description="Helical" evidence="9">
    <location>
        <begin position="41"/>
        <end position="60"/>
    </location>
</feature>
<protein>
    <submittedName>
        <fullName evidence="11">MFS transporter, SET family, sugar efflux transporter</fullName>
    </submittedName>
</protein>
<dbReference type="InterPro" id="IPR036259">
    <property type="entry name" value="MFS_trans_sf"/>
</dbReference>
<proteinExistence type="inferred from homology"/>
<evidence type="ECO:0000256" key="2">
    <source>
        <dbReference type="ARBA" id="ARBA00006523"/>
    </source>
</evidence>
<keyword evidence="5" id="KW-0762">Sugar transport</keyword>
<keyword evidence="12" id="KW-1185">Reference proteome</keyword>
<feature type="transmembrane region" description="Helical" evidence="9">
    <location>
        <begin position="166"/>
        <end position="186"/>
    </location>
</feature>
<evidence type="ECO:0000313" key="11">
    <source>
        <dbReference type="EMBL" id="SCZ55908.1"/>
    </source>
</evidence>
<accession>A0A1G5Q2Q4</accession>
<feature type="transmembrane region" description="Helical" evidence="9">
    <location>
        <begin position="251"/>
        <end position="272"/>
    </location>
</feature>
<dbReference type="GO" id="GO:0005886">
    <property type="term" value="C:plasma membrane"/>
    <property type="evidence" value="ECO:0007669"/>
    <property type="project" value="UniProtKB-SubCell"/>
</dbReference>
<dbReference type="AlphaFoldDB" id="A0A1G5Q2Q4"/>
<reference evidence="11 12" key="1">
    <citation type="submission" date="2016-10" db="EMBL/GenBank/DDBJ databases">
        <authorList>
            <person name="de Groot N.N."/>
        </authorList>
    </citation>
    <scope>NUCLEOTIDE SEQUENCE [LARGE SCALE GENOMIC DNA]</scope>
    <source>
        <strain evidence="11 12">U95</strain>
    </source>
</reference>
<keyword evidence="7 9" id="KW-1133">Transmembrane helix</keyword>
<keyword evidence="6 9" id="KW-0812">Transmembrane</keyword>